<dbReference type="Proteomes" id="UP001152320">
    <property type="component" value="Chromosome 19"/>
</dbReference>
<organism evidence="1 2">
    <name type="scientific">Holothuria leucospilota</name>
    <name type="common">Black long sea cucumber</name>
    <name type="synonym">Mertensiothuria leucospilota</name>
    <dbReference type="NCBI Taxonomy" id="206669"/>
    <lineage>
        <taxon>Eukaryota</taxon>
        <taxon>Metazoa</taxon>
        <taxon>Echinodermata</taxon>
        <taxon>Eleutherozoa</taxon>
        <taxon>Echinozoa</taxon>
        <taxon>Holothuroidea</taxon>
        <taxon>Aspidochirotacea</taxon>
        <taxon>Aspidochirotida</taxon>
        <taxon>Holothuriidae</taxon>
        <taxon>Holothuria</taxon>
    </lineage>
</organism>
<evidence type="ECO:0000313" key="2">
    <source>
        <dbReference type="Proteomes" id="UP001152320"/>
    </source>
</evidence>
<accession>A0A9Q0YRW3</accession>
<dbReference type="AlphaFoldDB" id="A0A9Q0YRW3"/>
<evidence type="ECO:0000313" key="1">
    <source>
        <dbReference type="EMBL" id="KAJ8024316.1"/>
    </source>
</evidence>
<dbReference type="EMBL" id="JAIZAY010000019">
    <property type="protein sequence ID" value="KAJ8024316.1"/>
    <property type="molecule type" value="Genomic_DNA"/>
</dbReference>
<keyword evidence="2" id="KW-1185">Reference proteome</keyword>
<name>A0A9Q0YRW3_HOLLE</name>
<gene>
    <name evidence="1" type="ORF">HOLleu_37030</name>
</gene>
<reference evidence="1" key="1">
    <citation type="submission" date="2021-10" db="EMBL/GenBank/DDBJ databases">
        <title>Tropical sea cucumber genome reveals ecological adaptation and Cuvierian tubules defense mechanism.</title>
        <authorList>
            <person name="Chen T."/>
        </authorList>
    </citation>
    <scope>NUCLEOTIDE SEQUENCE</scope>
    <source>
        <strain evidence="1">Nanhai2018</strain>
        <tissue evidence="1">Muscle</tissue>
    </source>
</reference>
<sequence length="54" mass="5984">MLNILVSQTEVRGNARTLPAERIYVDILTLLRTSTGPTKPFLISLANVITFHST</sequence>
<proteinExistence type="predicted"/>
<protein>
    <submittedName>
        <fullName evidence="1">Uncharacterized protein</fullName>
    </submittedName>
</protein>
<comment type="caution">
    <text evidence="1">The sequence shown here is derived from an EMBL/GenBank/DDBJ whole genome shotgun (WGS) entry which is preliminary data.</text>
</comment>